<reference evidence="3 4" key="1">
    <citation type="submission" date="2019-07" db="EMBL/GenBank/DDBJ databases">
        <title>Genomes of Cafeteria roenbergensis.</title>
        <authorList>
            <person name="Fischer M.G."/>
            <person name="Hackl T."/>
            <person name="Roman M."/>
        </authorList>
    </citation>
    <scope>NUCLEOTIDE SEQUENCE [LARGE SCALE GENOMIC DNA]</scope>
    <source>
        <strain evidence="3 4">RCC970-E3</strain>
    </source>
</reference>
<sequence length="1772" mass="182716">MWAAAQLLAAGERDACAGPGRNCLLFAVAWVVAWRYDQAGSLTSTFMAARRALVLAYGCTDVPVQERAKGFLRLRDIRRSEELMLRRKLRRQREQMLAEGRVVPDGMVAAHFEQPARGGRRIMPSSSHESGSEALMHRSLEAASKGAAGRSPAAASERPGMAGSSAMAQYSRWVCQLFMMKLRSDHPLSFCTAPPEALVVFTRTQRVLVLCVLWVLSMAVAAVFFGSRPQSIEIRAGVVLLSVLCMLPATFLLPFVFKRVASMRSTTWQAGTRVPAMQEWFSVVSSTARRRAGGSSEPLGRAAKAAASSGAGPAAARAASPGADARPDAMVAAALDDVRDASGVDSDGGGSVSSSEGSVEFRPIVQSAATGASIGAAFDVSDQLRAASPVVARAPRAPAASPVKSIAAEALRQARQASAVKVQAAWRGHVGRRSALRLFELRMWEEDLALERTCITAMVYAVALLLLAASTFVCLVFGVLFTPEQARVWLLTSLASFALDLLVQKPVVIFVNAVALTVWGACTGRTASWTNVSPNFVGTSAASGDFSIASDAASALLMRAFSPRGELVKLPGALSMELCSGAASLVAAVDDFVDPRNGGRSRLGAVTSGAPGVAAGEPEDDRQPLEQAESKVTANGSASLVAMAAVIFSSLREATLKTVATRSHNGDAADNPAPELGAKQADAFLGAGAAFAPDGTAHSSDAVARGMLAVRRFLANAPVADADDGDGGATALQGAVESCASVSKSLCECAHLAMQAAAGVARAVSERVSSRSAMAASRRSTPAHGHAASPSGFGPSLPGPASAASSSAAATAAAAAAAASPAAGGVAGEGAAASHSAHAMSLAEQAARLTADGQRDAQRALAGLLGETQGLSAAISREQERLAGAPAPAGGPSGAAAAAAARSSAATATADADAADPDTKSASSFLVQAKADADRIAMEAIPFASVLHHHSGCLPKGGGNRAAASAAAAVGLLSLVGKACTQLTAGKSVSKALASLVTSIPDHIAALPHSKVDEALQAAAQIFSVAGFRGLLPVGGSLESKFAGVPQAQLDEVIRVTAAGLALGADHMAETTEPNASQISSKDFRATAIKAWGALIMRDDVIGRCGTSNADFAISNLLYCTHSMLKLVNSPAQALPPKVRDGILSLATISVEILFRALLSSPSSVAKDVISNSEQLEFTIFTCLSLPDAALLNVAALLLLHTTVFASFQEWTVSPREPAVRRGVLLRSARILHRLGVLQRSPEILSTSRTLAEQHPEGIPPALSQRVLLERSTLVTRLIAAAFGQYGPPLDEMVIGARSGELCATSDAHDYSLPKPDEHDTHFDVPARRGVRSGIDAGMRPLLNRPQPSAPIENLAVASLERERQRAHRSEVEAAAAGRGTPPAPLSAFQPKFSVLRPAASDDPSFSPFRPMGVCLVSFAEATMRGLTDGWSRDVKDIADQGAAGEAFSPLPRLRVVPCPPGSLTREALAAAGAPRAVASAAAASEGAMPLSEALALGGDQASVGKLCCPSAAAVVAPGRPAVVRLRADAPGDIAKAGPPEGAAARMGATNQCLVSCLSGALHEEAGVPQEIRRASLLAAASILTVGLPPLSPPQVAMLFGGSKLKVACDSIGTSVLACFMRPHTRPDGLLTSGVSILESHPHATVLHQRLAAEVGFVMWHDPSSLPSGKDADRLASVCISLATKHSASDNRTVVCAVLTLGQLARDVSTLDHSLRTASKMLLWELLSRRGSLETELRVAPEALVNGLAEAAKEDMPRAMQEPPAGQCCATM</sequence>
<feature type="compositionally biased region" description="Low complexity" evidence="1">
    <location>
        <begin position="771"/>
        <end position="780"/>
    </location>
</feature>
<protein>
    <submittedName>
        <fullName evidence="3">Uncharacterized protein</fullName>
    </submittedName>
</protein>
<feature type="compositionally biased region" description="Low complexity" evidence="1">
    <location>
        <begin position="787"/>
        <end position="803"/>
    </location>
</feature>
<feature type="region of interest" description="Disordered" evidence="1">
    <location>
        <begin position="1362"/>
        <end position="1384"/>
    </location>
</feature>
<feature type="transmembrane region" description="Helical" evidence="2">
    <location>
        <begin position="457"/>
        <end position="481"/>
    </location>
</feature>
<evidence type="ECO:0000313" key="3">
    <source>
        <dbReference type="EMBL" id="KAA0171508.1"/>
    </source>
</evidence>
<organism evidence="3 4">
    <name type="scientific">Cafeteria roenbergensis</name>
    <name type="common">Marine flagellate</name>
    <dbReference type="NCBI Taxonomy" id="33653"/>
    <lineage>
        <taxon>Eukaryota</taxon>
        <taxon>Sar</taxon>
        <taxon>Stramenopiles</taxon>
        <taxon>Bigyra</taxon>
        <taxon>Opalozoa</taxon>
        <taxon>Bicosoecida</taxon>
        <taxon>Cafeteriaceae</taxon>
        <taxon>Cafeteria</taxon>
    </lineage>
</organism>
<feature type="region of interest" description="Disordered" evidence="1">
    <location>
        <begin position="771"/>
        <end position="803"/>
    </location>
</feature>
<proteinExistence type="predicted"/>
<dbReference type="CDD" id="cd23767">
    <property type="entry name" value="IQCD"/>
    <property type="match status" value="1"/>
</dbReference>
<evidence type="ECO:0000256" key="2">
    <source>
        <dbReference type="SAM" id="Phobius"/>
    </source>
</evidence>
<keyword evidence="2" id="KW-0812">Transmembrane</keyword>
<feature type="region of interest" description="Disordered" evidence="1">
    <location>
        <begin position="600"/>
        <end position="624"/>
    </location>
</feature>
<dbReference type="PROSITE" id="PS50096">
    <property type="entry name" value="IQ"/>
    <property type="match status" value="1"/>
</dbReference>
<dbReference type="EMBL" id="VLTL01000006">
    <property type="protein sequence ID" value="KAA0171508.1"/>
    <property type="molecule type" value="Genomic_DNA"/>
</dbReference>
<keyword evidence="2" id="KW-0472">Membrane</keyword>
<feature type="transmembrane region" description="Helical" evidence="2">
    <location>
        <begin position="207"/>
        <end position="226"/>
    </location>
</feature>
<feature type="compositionally biased region" description="Basic and acidic residues" evidence="1">
    <location>
        <begin position="1362"/>
        <end position="1372"/>
    </location>
</feature>
<evidence type="ECO:0000313" key="4">
    <source>
        <dbReference type="Proteomes" id="UP000324907"/>
    </source>
</evidence>
<keyword evidence="2" id="KW-1133">Transmembrane helix</keyword>
<gene>
    <name evidence="3" type="ORF">FNF28_00718</name>
</gene>
<dbReference type="Proteomes" id="UP000324907">
    <property type="component" value="Unassembled WGS sequence"/>
</dbReference>
<comment type="caution">
    <text evidence="3">The sequence shown here is derived from an EMBL/GenBank/DDBJ whole genome shotgun (WGS) entry which is preliminary data.</text>
</comment>
<feature type="transmembrane region" description="Helical" evidence="2">
    <location>
        <begin position="238"/>
        <end position="257"/>
    </location>
</feature>
<name>A0A5A8E2E6_CAFRO</name>
<evidence type="ECO:0000256" key="1">
    <source>
        <dbReference type="SAM" id="MobiDB-lite"/>
    </source>
</evidence>
<accession>A0A5A8E2E6</accession>